<dbReference type="AlphaFoldDB" id="A0A7Z8CWA8"/>
<sequence>MTTYLYIIKLKKNRYYIGSTIHKKRIKDQVNQKKRASQWVKTNTVEYLCGFWDIGLLEYREAEILETIISLEIMKKVGLCNVRGGFFTLTNTDGFLQTISSHYTINRFGLKNIESLNLNFLKSDLVFSDYKMTRLVEDCLAENGYLSRFMGNSVGF</sequence>
<reference evidence="1 2" key="1">
    <citation type="journal article" date="2018" name="Int. J. Food Microbiol.">
        <title>Growth of Carnobacterium spp. isolated from chilled vacuum-packaged meat under relevant acidic conditions.</title>
        <authorList>
            <person name="Zhang P."/>
            <person name="Badoni M."/>
            <person name="Ganzle M."/>
            <person name="Yang X."/>
        </authorList>
    </citation>
    <scope>NUCLEOTIDE SEQUENCE [LARGE SCALE GENOMIC DNA]</scope>
    <source>
        <strain evidence="1 2">B2</strain>
    </source>
</reference>
<gene>
    <name evidence="1" type="ORF">CKN69_13155</name>
</gene>
<organism evidence="1 2">
    <name type="scientific">Carnobacterium divergens</name>
    <name type="common">Lactobacillus divergens</name>
    <dbReference type="NCBI Taxonomy" id="2748"/>
    <lineage>
        <taxon>Bacteria</taxon>
        <taxon>Bacillati</taxon>
        <taxon>Bacillota</taxon>
        <taxon>Bacilli</taxon>
        <taxon>Lactobacillales</taxon>
        <taxon>Carnobacteriaceae</taxon>
        <taxon>Carnobacterium</taxon>
    </lineage>
</organism>
<proteinExistence type="predicted"/>
<name>A0A7Z8CWA8_CARDV</name>
<dbReference type="Proteomes" id="UP000297938">
    <property type="component" value="Unassembled WGS sequence"/>
</dbReference>
<evidence type="ECO:0008006" key="3">
    <source>
        <dbReference type="Google" id="ProtNLM"/>
    </source>
</evidence>
<protein>
    <recommendedName>
        <fullName evidence="3">GIY-YIG domain-containing protein</fullName>
    </recommendedName>
</protein>
<dbReference type="RefSeq" id="WP_135026023.1">
    <property type="nucleotide sequence ID" value="NZ_JBFUWK010000004.1"/>
</dbReference>
<evidence type="ECO:0000313" key="2">
    <source>
        <dbReference type="Proteomes" id="UP000297938"/>
    </source>
</evidence>
<evidence type="ECO:0000313" key="1">
    <source>
        <dbReference type="EMBL" id="TFJ23325.1"/>
    </source>
</evidence>
<accession>A0A7Z8CWA8</accession>
<comment type="caution">
    <text evidence="1">The sequence shown here is derived from an EMBL/GenBank/DDBJ whole genome shotgun (WGS) entry which is preliminary data.</text>
</comment>
<dbReference type="EMBL" id="NRPP01000019">
    <property type="protein sequence ID" value="TFJ23325.1"/>
    <property type="molecule type" value="Genomic_DNA"/>
</dbReference>